<evidence type="ECO:0000313" key="2">
    <source>
        <dbReference type="Proteomes" id="UP001158576"/>
    </source>
</evidence>
<name>A0ABN7T7T0_OIKDI</name>
<dbReference type="EMBL" id="OU015567">
    <property type="protein sequence ID" value="CAG5113871.1"/>
    <property type="molecule type" value="Genomic_DNA"/>
</dbReference>
<accession>A0ABN7T7T0</accession>
<protein>
    <submittedName>
        <fullName evidence="1">Oidioi.mRNA.OKI2018_I69.chr2.g7961.t1.cds</fullName>
    </submittedName>
</protein>
<proteinExistence type="predicted"/>
<reference evidence="1 2" key="1">
    <citation type="submission" date="2021-04" db="EMBL/GenBank/DDBJ databases">
        <authorList>
            <person name="Bliznina A."/>
        </authorList>
    </citation>
    <scope>NUCLEOTIDE SEQUENCE [LARGE SCALE GENOMIC DNA]</scope>
</reference>
<gene>
    <name evidence="1" type="ORF">OKIOD_LOCUS16726</name>
</gene>
<sequence>MENQELEFPSDSELDTINKYIKDTRQFAALVIDTCNHEGVEFLNPIGVRVPGLLHRMEDMREILKKPFWASLDDSHELAPLKKCTLQVLDKFEDMCYKKFRHHIEASIESHEF</sequence>
<dbReference type="Proteomes" id="UP001158576">
    <property type="component" value="Chromosome 2"/>
</dbReference>
<organism evidence="1 2">
    <name type="scientific">Oikopleura dioica</name>
    <name type="common">Tunicate</name>
    <dbReference type="NCBI Taxonomy" id="34765"/>
    <lineage>
        <taxon>Eukaryota</taxon>
        <taxon>Metazoa</taxon>
        <taxon>Chordata</taxon>
        <taxon>Tunicata</taxon>
        <taxon>Appendicularia</taxon>
        <taxon>Copelata</taxon>
        <taxon>Oikopleuridae</taxon>
        <taxon>Oikopleura</taxon>
    </lineage>
</organism>
<keyword evidence="2" id="KW-1185">Reference proteome</keyword>
<evidence type="ECO:0000313" key="1">
    <source>
        <dbReference type="EMBL" id="CAG5113871.1"/>
    </source>
</evidence>